<keyword evidence="2" id="KW-1185">Reference proteome</keyword>
<organism evidence="1 2">
    <name type="scientific">Mesorhizobium muleiense</name>
    <dbReference type="NCBI Taxonomy" id="1004279"/>
    <lineage>
        <taxon>Bacteria</taxon>
        <taxon>Pseudomonadati</taxon>
        <taxon>Pseudomonadota</taxon>
        <taxon>Alphaproteobacteria</taxon>
        <taxon>Hyphomicrobiales</taxon>
        <taxon>Phyllobacteriaceae</taxon>
        <taxon>Mesorhizobium</taxon>
    </lineage>
</organism>
<protein>
    <submittedName>
        <fullName evidence="1">Uncharacterized protein</fullName>
    </submittedName>
</protein>
<reference evidence="2" key="1">
    <citation type="submission" date="2016-10" db="EMBL/GenBank/DDBJ databases">
        <authorList>
            <person name="Varghese N."/>
            <person name="Submissions S."/>
        </authorList>
    </citation>
    <scope>NUCLEOTIDE SEQUENCE [LARGE SCALE GENOMIC DNA]</scope>
    <source>
        <strain evidence="2">CGMCC 1.11022</strain>
    </source>
</reference>
<proteinExistence type="predicted"/>
<dbReference type="RefSeq" id="WP_091599500.1">
    <property type="nucleotide sequence ID" value="NZ_FNEE01000025.1"/>
</dbReference>
<name>A0A1G9GQS5_9HYPH</name>
<sequence>MGYPKSLPQGCSKLRCRIGRKYVGRPGVRQHEDAQVQKDELNPCRYPSEADLEKVKNCVLKAFRRTGKCEAKVLGKMDRATQPLDWTLINGIGVALVAGEKTPC</sequence>
<dbReference type="AlphaFoldDB" id="A0A1G9GQS5"/>
<gene>
    <name evidence="1" type="ORF">SAMN05428953_12550</name>
</gene>
<evidence type="ECO:0000313" key="2">
    <source>
        <dbReference type="Proteomes" id="UP000198894"/>
    </source>
</evidence>
<dbReference type="Proteomes" id="UP000198894">
    <property type="component" value="Unassembled WGS sequence"/>
</dbReference>
<evidence type="ECO:0000313" key="1">
    <source>
        <dbReference type="EMBL" id="SDL02942.1"/>
    </source>
</evidence>
<accession>A0A1G9GQS5</accession>
<dbReference type="EMBL" id="FNEE01000025">
    <property type="protein sequence ID" value="SDL02942.1"/>
    <property type="molecule type" value="Genomic_DNA"/>
</dbReference>